<comment type="caution">
    <text evidence="1">The sequence shown here is derived from an EMBL/GenBank/DDBJ whole genome shotgun (WGS) entry which is preliminary data.</text>
</comment>
<proteinExistence type="predicted"/>
<reference evidence="2" key="1">
    <citation type="journal article" date="2019" name="Int. J. Syst. Evol. Microbiol.">
        <title>The Global Catalogue of Microorganisms (GCM) 10K type strain sequencing project: providing services to taxonomists for standard genome sequencing and annotation.</title>
        <authorList>
            <consortium name="The Broad Institute Genomics Platform"/>
            <consortium name="The Broad Institute Genome Sequencing Center for Infectious Disease"/>
            <person name="Wu L."/>
            <person name="Ma J."/>
        </authorList>
    </citation>
    <scope>NUCLEOTIDE SEQUENCE [LARGE SCALE GENOMIC DNA]</scope>
    <source>
        <strain evidence="2">CGMCC 1.12479</strain>
    </source>
</reference>
<sequence>MIVRDFDFEAQQQRARRIASKMIEHGLYSRFGLNTTKRLDKAYLGCLGELAFTHWLEEKRITYKIDDRGFENRNSDDFDFLINGKKIDVKVALKSTTNSPNDNWTYGYPQEQNPISKDFVVIGWVDLLQEEIGFYGWLTGFQVSKSPVVTKNSFKGYSYRTPNHEFKWGLMNKNFDKFIDNLL</sequence>
<gene>
    <name evidence="1" type="ORF">GCM10010993_32280</name>
</gene>
<dbReference type="RefSeq" id="WP_188444143.1">
    <property type="nucleotide sequence ID" value="NZ_BMFD01000016.1"/>
</dbReference>
<dbReference type="EMBL" id="BMFD01000016">
    <property type="protein sequence ID" value="GGC51313.1"/>
    <property type="molecule type" value="Genomic_DNA"/>
</dbReference>
<name>A0ABQ1N273_9BACT</name>
<evidence type="ECO:0000313" key="1">
    <source>
        <dbReference type="EMBL" id="GGC51313.1"/>
    </source>
</evidence>
<accession>A0ABQ1N273</accession>
<protein>
    <submittedName>
        <fullName evidence="1">Uncharacterized protein</fullName>
    </submittedName>
</protein>
<evidence type="ECO:0000313" key="2">
    <source>
        <dbReference type="Proteomes" id="UP000635885"/>
    </source>
</evidence>
<keyword evidence="2" id="KW-1185">Reference proteome</keyword>
<dbReference type="Proteomes" id="UP000635885">
    <property type="component" value="Unassembled WGS sequence"/>
</dbReference>
<organism evidence="1 2">
    <name type="scientific">Belliella aquatica</name>
    <dbReference type="NCBI Taxonomy" id="1323734"/>
    <lineage>
        <taxon>Bacteria</taxon>
        <taxon>Pseudomonadati</taxon>
        <taxon>Bacteroidota</taxon>
        <taxon>Cytophagia</taxon>
        <taxon>Cytophagales</taxon>
        <taxon>Cyclobacteriaceae</taxon>
        <taxon>Belliella</taxon>
    </lineage>
</organism>